<comment type="caution">
    <text evidence="2">The sequence shown here is derived from an EMBL/GenBank/DDBJ whole genome shotgun (WGS) entry which is preliminary data.</text>
</comment>
<evidence type="ECO:0000313" key="2">
    <source>
        <dbReference type="EMBL" id="KAH0761763.1"/>
    </source>
</evidence>
<organism evidence="2 3">
    <name type="scientific">Solanum tuberosum</name>
    <name type="common">Potato</name>
    <dbReference type="NCBI Taxonomy" id="4113"/>
    <lineage>
        <taxon>Eukaryota</taxon>
        <taxon>Viridiplantae</taxon>
        <taxon>Streptophyta</taxon>
        <taxon>Embryophyta</taxon>
        <taxon>Tracheophyta</taxon>
        <taxon>Spermatophyta</taxon>
        <taxon>Magnoliopsida</taxon>
        <taxon>eudicotyledons</taxon>
        <taxon>Gunneridae</taxon>
        <taxon>Pentapetalae</taxon>
        <taxon>asterids</taxon>
        <taxon>lamiids</taxon>
        <taxon>Solanales</taxon>
        <taxon>Solanaceae</taxon>
        <taxon>Solanoideae</taxon>
        <taxon>Solaneae</taxon>
        <taxon>Solanum</taxon>
    </lineage>
</organism>
<dbReference type="PANTHER" id="PTHR36607">
    <property type="entry name" value="1,2-DIHYDROXY-3-KETO-5-METHYLTHIOPENTENE DIOXYGENASE 4"/>
    <property type="match status" value="1"/>
</dbReference>
<dbReference type="EMBL" id="JAIVGD010000013">
    <property type="protein sequence ID" value="KAH0761763.1"/>
    <property type="molecule type" value="Genomic_DNA"/>
</dbReference>
<evidence type="ECO:0000313" key="3">
    <source>
        <dbReference type="Proteomes" id="UP000826656"/>
    </source>
</evidence>
<accession>A0ABQ7VCF1</accession>
<keyword evidence="3" id="KW-1185">Reference proteome</keyword>
<evidence type="ECO:0000259" key="1">
    <source>
        <dbReference type="Pfam" id="PF10536"/>
    </source>
</evidence>
<dbReference type="Proteomes" id="UP000826656">
    <property type="component" value="Unassembled WGS sequence"/>
</dbReference>
<feature type="domain" description="Aminotransferase-like plant mobile" evidence="1">
    <location>
        <begin position="300"/>
        <end position="370"/>
    </location>
</feature>
<sequence length="373" mass="42531">MNFSDRDAPYPCLEIVKNKQHSRAKVLTLKVHPLVIGAFPLLRKTLDTSHHLPEWSSTETKDVTDDFSGNVTTEKVLLLKSSTHQNIVVAVPPRRDEHLSNWRGPSSGFGEVHYTSGYWEWVEDEFARCKETLDNIKTYDAIFASMFTYDHNENVLQAFCENWRPSTNTVSTFVKELSISLWDLRTIGGLSVHGSFYDEVIPSVKKLTHVDDQGKSFLPRSCSFLFSAFYRLTKGAIDEVSFREWTKFWFRGPRKYAEPSPRTSKNHTIPRMNHDPSGNIDMSFLPRTEEENAFFVELGVEESFRDETYLTAFLACWLCKFVLPNKKADCIRASIFKVASLMAHGEIFSLAVPVLANIYRGLMDISTSSNLGA</sequence>
<dbReference type="InterPro" id="IPR019557">
    <property type="entry name" value="AminoTfrase-like_pln_mobile"/>
</dbReference>
<dbReference type="PANTHER" id="PTHR36607:SF24">
    <property type="entry name" value="AMINOTRANSFERASE-LIKE PLANT MOBILE DOMAIN-CONTAINING PROTEIN"/>
    <property type="match status" value="1"/>
</dbReference>
<reference evidence="2 3" key="1">
    <citation type="journal article" date="2021" name="bioRxiv">
        <title>Chromosome-scale and haplotype-resolved genome assembly of a tetraploid potato cultivar.</title>
        <authorList>
            <person name="Sun H."/>
            <person name="Jiao W.-B."/>
            <person name="Krause K."/>
            <person name="Campoy J.A."/>
            <person name="Goel M."/>
            <person name="Folz-Donahue K."/>
            <person name="Kukat C."/>
            <person name="Huettel B."/>
            <person name="Schneeberger K."/>
        </authorList>
    </citation>
    <scope>NUCLEOTIDE SEQUENCE [LARGE SCALE GENOMIC DNA]</scope>
    <source>
        <strain evidence="2">SolTubOtavaFocal</strain>
        <tissue evidence="2">Leaves</tissue>
    </source>
</reference>
<protein>
    <recommendedName>
        <fullName evidence="1">Aminotransferase-like plant mobile domain-containing protein</fullName>
    </recommendedName>
</protein>
<dbReference type="Pfam" id="PF10536">
    <property type="entry name" value="PMD"/>
    <property type="match status" value="1"/>
</dbReference>
<proteinExistence type="predicted"/>
<gene>
    <name evidence="2" type="ORF">KY290_017836</name>
</gene>
<name>A0ABQ7VCF1_SOLTU</name>